<keyword evidence="4" id="KW-1185">Reference proteome</keyword>
<evidence type="ECO:0000259" key="2">
    <source>
        <dbReference type="Pfam" id="PF14111"/>
    </source>
</evidence>
<dbReference type="EMBL" id="CAMAPF010000249">
    <property type="protein sequence ID" value="CAH9115690.1"/>
    <property type="molecule type" value="Genomic_DNA"/>
</dbReference>
<feature type="region of interest" description="Disordered" evidence="1">
    <location>
        <begin position="82"/>
        <end position="126"/>
    </location>
</feature>
<feature type="compositionally biased region" description="Low complexity" evidence="1">
    <location>
        <begin position="82"/>
        <end position="99"/>
    </location>
</feature>
<dbReference type="Pfam" id="PF14111">
    <property type="entry name" value="DUF4283"/>
    <property type="match status" value="1"/>
</dbReference>
<dbReference type="InterPro" id="IPR040256">
    <property type="entry name" value="At4g02000-like"/>
</dbReference>
<feature type="region of interest" description="Disordered" evidence="1">
    <location>
        <begin position="1"/>
        <end position="61"/>
    </location>
</feature>
<evidence type="ECO:0000256" key="1">
    <source>
        <dbReference type="SAM" id="MobiDB-lite"/>
    </source>
</evidence>
<dbReference type="InterPro" id="IPR025558">
    <property type="entry name" value="DUF4283"/>
</dbReference>
<proteinExistence type="predicted"/>
<comment type="caution">
    <text evidence="3">The sequence shown here is derived from an EMBL/GenBank/DDBJ whole genome shotgun (WGS) entry which is preliminary data.</text>
</comment>
<feature type="domain" description="DUF4283" evidence="2">
    <location>
        <begin position="195"/>
        <end position="274"/>
    </location>
</feature>
<evidence type="ECO:0000313" key="3">
    <source>
        <dbReference type="EMBL" id="CAH9115690.1"/>
    </source>
</evidence>
<reference evidence="3" key="1">
    <citation type="submission" date="2022-07" db="EMBL/GenBank/DDBJ databases">
        <authorList>
            <person name="Macas J."/>
            <person name="Novak P."/>
            <person name="Neumann P."/>
        </authorList>
    </citation>
    <scope>NUCLEOTIDE SEQUENCE</scope>
</reference>
<dbReference type="PANTHER" id="PTHR31286">
    <property type="entry name" value="GLYCINE-RICH CELL WALL STRUCTURAL PROTEIN 1.8-LIKE"/>
    <property type="match status" value="1"/>
</dbReference>
<sequence length="579" mass="63028">MGRTKQGPGDASLTRTTRSRFSVLQGSDEEFPPFNAANLVKLPENQPGNQTPGNFGKTPNAYGNGLTGKIVAGAIPEELVSPATKPASSEASAKPALKATNATSEALHAETPTATKPGKGKNAAKKPTLAVTDNAQAHIQPTLAVTTDAQAAQPKVWNALFKDNRDPRHGIKLRYVPPKGETLDFGDRVLPSMVEMWGYCLVGHFTGKFPGLKAVHDLKSTWGVRCLVRSHNKGWVIFKFTNEEDRLKVLHDGPYTVFGKLLMLKELSDDFSFEDEEFLKVPIWVKFPKLPMKLWNDEAMSEVASMIGVPITTDKITQDRANNDFARVLIEVDVSKPPPLSFPIRLPSSKVIKQSVLYETFPNYCFHCKDFGHHPFICKNLAKRVDGESDNKEPSVVTNKDVVSEATQSEVVAQKYPTGGTADPTGPKTAAVAAHAVCPTGHTSNPTGSTAQSANQAATLSVTVPAAQGLSKVDKASEVVLKDVERTVMDQRNVKQNDVVIKCEIINGKTLKLVVKPFRFVQASVIRVDTSLRLTDDLDRKGLTFTAKCLEGLPGVTKKKGEVCFDSKFTTPFRCFLGC</sequence>
<name>A0AAV0E2N7_9ASTE</name>
<protein>
    <recommendedName>
        <fullName evidence="2">DUF4283 domain-containing protein</fullName>
    </recommendedName>
</protein>
<dbReference type="AlphaFoldDB" id="A0AAV0E2N7"/>
<dbReference type="PANTHER" id="PTHR31286:SF168">
    <property type="entry name" value="DUF4283 DOMAIN-CONTAINING PROTEIN"/>
    <property type="match status" value="1"/>
</dbReference>
<gene>
    <name evidence="3" type="ORF">CEPIT_LOCUS21196</name>
</gene>
<organism evidence="3 4">
    <name type="scientific">Cuscuta epithymum</name>
    <dbReference type="NCBI Taxonomy" id="186058"/>
    <lineage>
        <taxon>Eukaryota</taxon>
        <taxon>Viridiplantae</taxon>
        <taxon>Streptophyta</taxon>
        <taxon>Embryophyta</taxon>
        <taxon>Tracheophyta</taxon>
        <taxon>Spermatophyta</taxon>
        <taxon>Magnoliopsida</taxon>
        <taxon>eudicotyledons</taxon>
        <taxon>Gunneridae</taxon>
        <taxon>Pentapetalae</taxon>
        <taxon>asterids</taxon>
        <taxon>lamiids</taxon>
        <taxon>Solanales</taxon>
        <taxon>Convolvulaceae</taxon>
        <taxon>Cuscuteae</taxon>
        <taxon>Cuscuta</taxon>
        <taxon>Cuscuta subgen. Cuscuta</taxon>
    </lineage>
</organism>
<accession>A0AAV0E2N7</accession>
<evidence type="ECO:0000313" key="4">
    <source>
        <dbReference type="Proteomes" id="UP001152523"/>
    </source>
</evidence>
<dbReference type="Proteomes" id="UP001152523">
    <property type="component" value="Unassembled WGS sequence"/>
</dbReference>
<feature type="compositionally biased region" description="Polar residues" evidence="1">
    <location>
        <begin position="13"/>
        <end position="25"/>
    </location>
</feature>